<dbReference type="PRINTS" id="PR00959">
    <property type="entry name" value="MEVGALKINASE"/>
</dbReference>
<evidence type="ECO:0000313" key="8">
    <source>
        <dbReference type="EMBL" id="RDB69689.1"/>
    </source>
</evidence>
<reference evidence="8 10" key="1">
    <citation type="journal article" date="2018" name="Elife">
        <title>Discovery and characterization of a prevalent human gut bacterial enzyme sufficient for the inactivation of a family of plant toxins.</title>
        <authorList>
            <person name="Koppel N."/>
            <person name="Bisanz J.E."/>
            <person name="Pandelia M.E."/>
            <person name="Turnbaugh P.J."/>
            <person name="Balskus E.P."/>
        </authorList>
    </citation>
    <scope>NUCLEOTIDE SEQUENCE [LARGE SCALE GENOMIC DNA]</scope>
    <source>
        <strain evidence="8 10">DSM 16107</strain>
    </source>
</reference>
<dbReference type="PANTHER" id="PTHR10457">
    <property type="entry name" value="MEVALONATE KINASE/GALACTOKINASE"/>
    <property type="match status" value="1"/>
</dbReference>
<evidence type="ECO:0000256" key="1">
    <source>
        <dbReference type="ARBA" id="ARBA00006566"/>
    </source>
</evidence>
<comment type="caution">
    <text evidence="9">The sequence shown here is derived from an EMBL/GenBank/DDBJ whole genome shotgun (WGS) entry which is preliminary data.</text>
</comment>
<dbReference type="GO" id="GO:0004335">
    <property type="term" value="F:galactokinase activity"/>
    <property type="evidence" value="ECO:0007669"/>
    <property type="project" value="InterPro"/>
</dbReference>
<dbReference type="RefSeq" id="WP_114545891.1">
    <property type="nucleotide sequence ID" value="NZ_PPTT01000008.1"/>
</dbReference>
<dbReference type="EMBL" id="QICC01000122">
    <property type="protein sequence ID" value="RNM39587.1"/>
    <property type="molecule type" value="Genomic_DNA"/>
</dbReference>
<dbReference type="GO" id="GO:0005829">
    <property type="term" value="C:cytosol"/>
    <property type="evidence" value="ECO:0007669"/>
    <property type="project" value="TreeGrafter"/>
</dbReference>
<dbReference type="Proteomes" id="UP000253817">
    <property type="component" value="Unassembled WGS sequence"/>
</dbReference>
<dbReference type="AlphaFoldDB" id="A0A3N0IRV5"/>
<feature type="domain" description="GHMP kinase N-terminal" evidence="6">
    <location>
        <begin position="109"/>
        <end position="200"/>
    </location>
</feature>
<evidence type="ECO:0000256" key="4">
    <source>
        <dbReference type="ARBA" id="ARBA00022777"/>
    </source>
</evidence>
<feature type="domain" description="Galactokinase N-terminal" evidence="7">
    <location>
        <begin position="31"/>
        <end position="71"/>
    </location>
</feature>
<evidence type="ECO:0000259" key="6">
    <source>
        <dbReference type="Pfam" id="PF00288"/>
    </source>
</evidence>
<keyword evidence="3" id="KW-0547">Nucleotide-binding</keyword>
<dbReference type="Gene3D" id="3.30.230.10">
    <property type="match status" value="1"/>
</dbReference>
<evidence type="ECO:0000313" key="10">
    <source>
        <dbReference type="Proteomes" id="UP000253817"/>
    </source>
</evidence>
<gene>
    <name evidence="8" type="ORF">C1876_06455</name>
    <name evidence="9" type="ORF">DMP09_16530</name>
</gene>
<dbReference type="Proteomes" id="UP000270112">
    <property type="component" value="Unassembled WGS sequence"/>
</dbReference>
<dbReference type="SUPFAM" id="SSF54211">
    <property type="entry name" value="Ribosomal protein S5 domain 2-like"/>
    <property type="match status" value="1"/>
</dbReference>
<dbReference type="PROSITE" id="PS00627">
    <property type="entry name" value="GHMP_KINASES_ATP"/>
    <property type="match status" value="1"/>
</dbReference>
<dbReference type="OrthoDB" id="250531at2"/>
<dbReference type="PRINTS" id="PR00473">
    <property type="entry name" value="GALCTOKINASE"/>
</dbReference>
<dbReference type="Gene3D" id="3.30.70.890">
    <property type="entry name" value="GHMP kinase, C-terminal domain"/>
    <property type="match status" value="1"/>
</dbReference>
<dbReference type="EMBL" id="PPTT01000008">
    <property type="protein sequence ID" value="RDB69689.1"/>
    <property type="molecule type" value="Genomic_DNA"/>
</dbReference>
<dbReference type="GO" id="GO:0006012">
    <property type="term" value="P:galactose metabolic process"/>
    <property type="evidence" value="ECO:0007669"/>
    <property type="project" value="InterPro"/>
</dbReference>
<sequence length="416" mass="43152">MRRAEDETVRRLRALHAARLGSGACGGAADGAEPVVLASAPGRVELAGNHTDHQGGRTISAAIDRRAWALAVPNGTDELRVAMEGFGEAVVRVGEWEPRADERGTSQALVRGMAAAYARLGGDVRGCDVATCSEVPVGSGLSSSAAFEVLIGAVLRGLDGAKEGATLDPMTLAIDAVEAERTYFGKPCGMQDQLASAHGGAVALDFASEPPRVTPVAFDAAASGYALCLVDCRCDHSRYADEYAAVPADMFAVARHFGRDRLEDVSPDAFLGQLAAVRAQVGDRAALRALHYFDETRRVRAQQAALEAGDFATFLEGVRQSGASSAQVLQNVSPHADGTGAEQPAMVVLALCAHLLDADGAGAYRIHGGGFGGSVLAIVADDAAPAFMASMNRLLGYDACMTVGIDARGAFVERLA</sequence>
<proteinExistence type="inferred from homology"/>
<dbReference type="InterPro" id="IPR036554">
    <property type="entry name" value="GHMP_kinase_C_sf"/>
</dbReference>
<reference evidence="11" key="2">
    <citation type="submission" date="2018-05" db="EMBL/GenBank/DDBJ databases">
        <title>Genome Sequencing of selected type strains of the family Eggerthellaceae.</title>
        <authorList>
            <person name="Danylec N."/>
            <person name="Stoll D.A."/>
            <person name="Doetsch A."/>
            <person name="Huch M."/>
        </authorList>
    </citation>
    <scope>NUCLEOTIDE SEQUENCE [LARGE SCALE GENOMIC DNA]</scope>
    <source>
        <strain evidence="11">DSM 16107</strain>
    </source>
</reference>
<keyword evidence="2" id="KW-0808">Transferase</keyword>
<dbReference type="InterPro" id="IPR020568">
    <property type="entry name" value="Ribosomal_Su5_D2-typ_SF"/>
</dbReference>
<dbReference type="PANTHER" id="PTHR10457:SF7">
    <property type="entry name" value="GALACTOKINASE-RELATED"/>
    <property type="match status" value="1"/>
</dbReference>
<name>A0A3N0IRV5_9ACTN</name>
<dbReference type="SUPFAM" id="SSF55060">
    <property type="entry name" value="GHMP Kinase, C-terminal domain"/>
    <property type="match status" value="1"/>
</dbReference>
<dbReference type="GO" id="GO:0005524">
    <property type="term" value="F:ATP binding"/>
    <property type="evidence" value="ECO:0007669"/>
    <property type="project" value="UniProtKB-KW"/>
</dbReference>
<evidence type="ECO:0000256" key="3">
    <source>
        <dbReference type="ARBA" id="ARBA00022741"/>
    </source>
</evidence>
<evidence type="ECO:0000313" key="9">
    <source>
        <dbReference type="EMBL" id="RNM39587.1"/>
    </source>
</evidence>
<dbReference type="InterPro" id="IPR006206">
    <property type="entry name" value="Mevalonate/galactokinase"/>
</dbReference>
<dbReference type="Pfam" id="PF00288">
    <property type="entry name" value="GHMP_kinases_N"/>
    <property type="match status" value="1"/>
</dbReference>
<keyword evidence="4 9" id="KW-0418">Kinase</keyword>
<evidence type="ECO:0000313" key="11">
    <source>
        <dbReference type="Proteomes" id="UP000270112"/>
    </source>
</evidence>
<dbReference type="InterPro" id="IPR014721">
    <property type="entry name" value="Ribsml_uS5_D2-typ_fold_subgr"/>
</dbReference>
<dbReference type="InterPro" id="IPR000705">
    <property type="entry name" value="Galactokinase"/>
</dbReference>
<keyword evidence="10" id="KW-1185">Reference proteome</keyword>
<evidence type="ECO:0000256" key="5">
    <source>
        <dbReference type="ARBA" id="ARBA00022840"/>
    </source>
</evidence>
<reference evidence="9" key="3">
    <citation type="journal article" date="2019" name="Microbiol. Resour. Announc.">
        <title>Draft Genome Sequences of Type Strains of Gordonibacter faecihominis, Paraeggerthella hongkongensis, Parvibacter caecicola,Slackia equolifaciens, Slackia faecicanis, and Slackia isoflavoniconvertens.</title>
        <authorList>
            <person name="Danylec N."/>
            <person name="Stoll D.A."/>
            <person name="Dotsch A."/>
            <person name="Huch M."/>
        </authorList>
    </citation>
    <scope>NUCLEOTIDE SEQUENCE</scope>
    <source>
        <strain evidence="9">DSM 16107</strain>
    </source>
</reference>
<dbReference type="Pfam" id="PF10509">
    <property type="entry name" value="GalKase_gal_bdg"/>
    <property type="match status" value="1"/>
</dbReference>
<evidence type="ECO:0000256" key="2">
    <source>
        <dbReference type="ARBA" id="ARBA00022679"/>
    </source>
</evidence>
<dbReference type="InterPro" id="IPR006204">
    <property type="entry name" value="GHMP_kinase_N_dom"/>
</dbReference>
<organism evidence="9 11">
    <name type="scientific">Eggerthella sinensis</name>
    <dbReference type="NCBI Taxonomy" id="242230"/>
    <lineage>
        <taxon>Bacteria</taxon>
        <taxon>Bacillati</taxon>
        <taxon>Actinomycetota</taxon>
        <taxon>Coriobacteriia</taxon>
        <taxon>Eggerthellales</taxon>
        <taxon>Eggerthellaceae</taxon>
        <taxon>Eggerthella</taxon>
    </lineage>
</organism>
<comment type="similarity">
    <text evidence="1">Belongs to the GHMP kinase family. GalK subfamily.</text>
</comment>
<protein>
    <submittedName>
        <fullName evidence="9">Galactokinase</fullName>
    </submittedName>
</protein>
<dbReference type="InterPro" id="IPR019539">
    <property type="entry name" value="GalKase_N"/>
</dbReference>
<dbReference type="PIRSF" id="PIRSF000530">
    <property type="entry name" value="Galactokinase"/>
    <property type="match status" value="1"/>
</dbReference>
<evidence type="ECO:0000259" key="7">
    <source>
        <dbReference type="Pfam" id="PF10509"/>
    </source>
</evidence>
<accession>A0A3N0IRV5</accession>
<keyword evidence="5" id="KW-0067">ATP-binding</keyword>
<dbReference type="InterPro" id="IPR006203">
    <property type="entry name" value="GHMP_knse_ATP-bd_CS"/>
</dbReference>